<keyword evidence="4" id="KW-1185">Reference proteome</keyword>
<feature type="domain" description="Glycosyl transferase family 1" evidence="1">
    <location>
        <begin position="182"/>
        <end position="347"/>
    </location>
</feature>
<dbReference type="RefSeq" id="WP_072967133.1">
    <property type="nucleotide sequence ID" value="NZ_FRAJ01000011.1"/>
</dbReference>
<proteinExistence type="predicted"/>
<dbReference type="AlphaFoldDB" id="A0A1M6QGB4"/>
<dbReference type="STRING" id="1121266.SAMN02745883_01492"/>
<dbReference type="InterPro" id="IPR028098">
    <property type="entry name" value="Glyco_trans_4-like_N"/>
</dbReference>
<dbReference type="PANTHER" id="PTHR12526:SF637">
    <property type="entry name" value="GLYCOSYLTRANSFERASE EPSF-RELATED"/>
    <property type="match status" value="1"/>
</dbReference>
<evidence type="ECO:0000259" key="1">
    <source>
        <dbReference type="Pfam" id="PF00534"/>
    </source>
</evidence>
<organism evidence="3 4">
    <name type="scientific">Caminicella sporogenes DSM 14501</name>
    <dbReference type="NCBI Taxonomy" id="1121266"/>
    <lineage>
        <taxon>Bacteria</taxon>
        <taxon>Bacillati</taxon>
        <taxon>Bacillota</taxon>
        <taxon>Clostridia</taxon>
        <taxon>Peptostreptococcales</taxon>
        <taxon>Caminicellaceae</taxon>
        <taxon>Caminicella</taxon>
    </lineage>
</organism>
<keyword evidence="3" id="KW-0808">Transferase</keyword>
<accession>A0A1M6QGB4</accession>
<dbReference type="SUPFAM" id="SSF53756">
    <property type="entry name" value="UDP-Glycosyltransferase/glycogen phosphorylase"/>
    <property type="match status" value="1"/>
</dbReference>
<evidence type="ECO:0000313" key="4">
    <source>
        <dbReference type="Proteomes" id="UP000184082"/>
    </source>
</evidence>
<protein>
    <submittedName>
        <fullName evidence="3">Glycosyltransferase involved in cell wall bisynthesis</fullName>
    </submittedName>
</protein>
<evidence type="ECO:0000259" key="2">
    <source>
        <dbReference type="Pfam" id="PF13439"/>
    </source>
</evidence>
<sequence>MKVLHLISGGDTGGAKTHVINLLKELQKHIDIELICFLEGDFSKEARKQGINIKVYEQKSRLDFSAVKKLINTINSEKFDIIHSHGARANFISLLIKLFLRKTVITTIHSDYRLDDFIGSHLKNVIFRNINAFSLRFMDYYIGVSDNFKEMLISRGFSQNKVFSVYNGIDFNKEINYVSRDEFFKNHGIKNTGNEIWIGIMGRLDPVKGQNIFLEGASKAYKKNKNLRFLLAGDGEERENLKKYARELGIEKATYFLGFINNPFDFFNAIDINTITSYSESFPYVILEGAKLKKPTISSDVGGIKDIIFHGKTGYLFKKGDSQELSNLMLKLASEKEDWSRLGNNLYEYVKNNFSTEIMAKRHIEIYKSIISSKF</sequence>
<dbReference type="Gene3D" id="3.40.50.2000">
    <property type="entry name" value="Glycogen Phosphorylase B"/>
    <property type="match status" value="2"/>
</dbReference>
<dbReference type="Pfam" id="PF00534">
    <property type="entry name" value="Glycos_transf_1"/>
    <property type="match status" value="1"/>
</dbReference>
<name>A0A1M6QGB4_9FIRM</name>
<dbReference type="EMBL" id="FRAJ01000011">
    <property type="protein sequence ID" value="SHK19354.1"/>
    <property type="molecule type" value="Genomic_DNA"/>
</dbReference>
<feature type="domain" description="Glycosyltransferase subfamily 4-like N-terminal" evidence="2">
    <location>
        <begin position="13"/>
        <end position="171"/>
    </location>
</feature>
<dbReference type="PANTHER" id="PTHR12526">
    <property type="entry name" value="GLYCOSYLTRANSFERASE"/>
    <property type="match status" value="1"/>
</dbReference>
<dbReference type="Pfam" id="PF13439">
    <property type="entry name" value="Glyco_transf_4"/>
    <property type="match status" value="1"/>
</dbReference>
<dbReference type="GO" id="GO:0016757">
    <property type="term" value="F:glycosyltransferase activity"/>
    <property type="evidence" value="ECO:0007669"/>
    <property type="project" value="InterPro"/>
</dbReference>
<gene>
    <name evidence="3" type="ORF">SAMN02745883_01492</name>
</gene>
<reference evidence="3 4" key="1">
    <citation type="submission" date="2016-11" db="EMBL/GenBank/DDBJ databases">
        <authorList>
            <person name="Jaros S."/>
            <person name="Januszkiewicz K."/>
            <person name="Wedrychowicz H."/>
        </authorList>
    </citation>
    <scope>NUCLEOTIDE SEQUENCE [LARGE SCALE GENOMIC DNA]</scope>
    <source>
        <strain evidence="3 4">DSM 14501</strain>
    </source>
</reference>
<evidence type="ECO:0000313" key="3">
    <source>
        <dbReference type="EMBL" id="SHK19354.1"/>
    </source>
</evidence>
<dbReference type="InterPro" id="IPR001296">
    <property type="entry name" value="Glyco_trans_1"/>
</dbReference>
<dbReference type="Proteomes" id="UP000184082">
    <property type="component" value="Unassembled WGS sequence"/>
</dbReference>